<name>A0AAW3D3P8_FRATU</name>
<accession>A0AAW3D3P8</accession>
<proteinExistence type="predicted"/>
<dbReference type="AlphaFoldDB" id="A0AAW3D3P8"/>
<protein>
    <submittedName>
        <fullName evidence="1">Transposase</fullName>
    </submittedName>
</protein>
<organism evidence="1 2">
    <name type="scientific">Francisella tularensis</name>
    <dbReference type="NCBI Taxonomy" id="263"/>
    <lineage>
        <taxon>Bacteria</taxon>
        <taxon>Pseudomonadati</taxon>
        <taxon>Pseudomonadota</taxon>
        <taxon>Gammaproteobacteria</taxon>
        <taxon>Thiotrichales</taxon>
        <taxon>Francisellaceae</taxon>
        <taxon>Francisella</taxon>
    </lineage>
</organism>
<gene>
    <name evidence="1" type="ORF">DR87_2015</name>
</gene>
<comment type="caution">
    <text evidence="1">The sequence shown here is derived from an EMBL/GenBank/DDBJ whole genome shotgun (WGS) entry which is preliminary data.</text>
</comment>
<dbReference type="Proteomes" id="UP000028987">
    <property type="component" value="Unassembled WGS sequence"/>
</dbReference>
<evidence type="ECO:0000313" key="2">
    <source>
        <dbReference type="Proteomes" id="UP000028987"/>
    </source>
</evidence>
<evidence type="ECO:0000313" key="1">
    <source>
        <dbReference type="EMBL" id="KFJ39752.1"/>
    </source>
</evidence>
<dbReference type="EMBL" id="JOVO01000017">
    <property type="protein sequence ID" value="KFJ39752.1"/>
    <property type="molecule type" value="Genomic_DNA"/>
</dbReference>
<sequence length="59" mass="6726">MVTKLVSPSYGEVLAYQTQEEVLLLDIIMQIKIIALLEYSGYTNTEILINGLRNTYAHH</sequence>
<reference evidence="1 2" key="1">
    <citation type="submission" date="2014-06" db="EMBL/GenBank/DDBJ databases">
        <authorList>
            <person name="Bishop-Lilly K.A."/>
            <person name="Broomall S.M."/>
            <person name="Chain P.S."/>
            <person name="Chertkov O."/>
            <person name="Coyne S.R."/>
            <person name="Daligault H.E."/>
            <person name="Davenport K.W."/>
            <person name="Erkkila T."/>
            <person name="Frey K.G."/>
            <person name="Gibbons H.S."/>
            <person name="Gu W."/>
            <person name="Jaissle J."/>
            <person name="Johnson S.L."/>
            <person name="Koroleva G.I."/>
            <person name="Ladner J.T."/>
            <person name="Lo C.-C."/>
            <person name="Minogue T.D."/>
            <person name="Munk C."/>
            <person name="Palacios G.F."/>
            <person name="Redden C.L."/>
            <person name="Rosenzweig C.N."/>
            <person name="Scholz M.B."/>
            <person name="Teshima H."/>
            <person name="Xu Y."/>
        </authorList>
    </citation>
    <scope>NUCLEOTIDE SEQUENCE [LARGE SCALE GENOMIC DNA]</scope>
    <source>
        <strain evidence="1 2">FTZ</strain>
    </source>
</reference>